<organism evidence="1 2">
    <name type="scientific">Corynebacterium mustelae</name>
    <dbReference type="NCBI Taxonomy" id="571915"/>
    <lineage>
        <taxon>Bacteria</taxon>
        <taxon>Bacillati</taxon>
        <taxon>Actinomycetota</taxon>
        <taxon>Actinomycetes</taxon>
        <taxon>Mycobacteriales</taxon>
        <taxon>Corynebacteriaceae</taxon>
        <taxon>Corynebacterium</taxon>
    </lineage>
</organism>
<evidence type="ECO:0000313" key="1">
    <source>
        <dbReference type="EMBL" id="AKK06184.1"/>
    </source>
</evidence>
<gene>
    <name evidence="1" type="ORF">CMUST_09340</name>
</gene>
<evidence type="ECO:0000313" key="2">
    <source>
        <dbReference type="Proteomes" id="UP000035199"/>
    </source>
</evidence>
<accession>A0A0G3GYH6</accession>
<reference evidence="1 2" key="1">
    <citation type="journal article" date="2015" name="Genome Announc.">
        <title>Complete Genome Sequence of the Type Strain Corynebacterium mustelae DSM 45274, Isolated from Various Tissues of a Male Ferret with Lethal Sepsis.</title>
        <authorList>
            <person name="Ruckert C."/>
            <person name="Eimer J."/>
            <person name="Winkler A."/>
            <person name="Tauch A."/>
        </authorList>
    </citation>
    <scope>NUCLEOTIDE SEQUENCE [LARGE SCALE GENOMIC DNA]</scope>
    <source>
        <strain evidence="1 2">DSM 45274</strain>
    </source>
</reference>
<sequence length="46" mass="5220">MKGIVALAAYLISLLPFLALLWIGSRLHAIVFELKLIRKQLEESQL</sequence>
<dbReference type="EMBL" id="CP011542">
    <property type="protein sequence ID" value="AKK06184.1"/>
    <property type="molecule type" value="Genomic_DNA"/>
</dbReference>
<dbReference type="KEGG" id="cmv:CMUST_09340"/>
<proteinExistence type="predicted"/>
<name>A0A0G3GYH6_9CORY</name>
<protein>
    <submittedName>
        <fullName evidence="1">Uncharacterized protein</fullName>
    </submittedName>
</protein>
<reference evidence="2" key="2">
    <citation type="submission" date="2015-05" db="EMBL/GenBank/DDBJ databases">
        <title>Complete genome sequence of Corynebacterium mustelae DSM 45274, isolated from various tissues of a male ferret with lethal sepsis.</title>
        <authorList>
            <person name="Ruckert C."/>
            <person name="Albersmeier A."/>
            <person name="Winkler A."/>
            <person name="Tauch A."/>
        </authorList>
    </citation>
    <scope>NUCLEOTIDE SEQUENCE [LARGE SCALE GENOMIC DNA]</scope>
    <source>
        <strain evidence="2">DSM 45274</strain>
    </source>
</reference>
<dbReference type="PATRIC" id="fig|571915.4.peg.1978"/>
<dbReference type="Proteomes" id="UP000035199">
    <property type="component" value="Chromosome"/>
</dbReference>
<dbReference type="AlphaFoldDB" id="A0A0G3GYH6"/>
<keyword evidence="2" id="KW-1185">Reference proteome</keyword>